<dbReference type="EMBL" id="UINC01147365">
    <property type="protein sequence ID" value="SVD38645.1"/>
    <property type="molecule type" value="Genomic_DNA"/>
</dbReference>
<dbReference type="Gene3D" id="3.40.50.720">
    <property type="entry name" value="NAD(P)-binding Rossmann-like Domain"/>
    <property type="match status" value="1"/>
</dbReference>
<name>A0A382UY17_9ZZZZ</name>
<accession>A0A382UY17</accession>
<gene>
    <name evidence="1" type="ORF">METZ01_LOCUS391499</name>
</gene>
<reference evidence="1" key="1">
    <citation type="submission" date="2018-05" db="EMBL/GenBank/DDBJ databases">
        <authorList>
            <person name="Lanie J.A."/>
            <person name="Ng W.-L."/>
            <person name="Kazmierczak K.M."/>
            <person name="Andrzejewski T.M."/>
            <person name="Davidsen T.M."/>
            <person name="Wayne K.J."/>
            <person name="Tettelin H."/>
            <person name="Glass J.I."/>
            <person name="Rusch D."/>
            <person name="Podicherti R."/>
            <person name="Tsui H.-C.T."/>
            <person name="Winkler M.E."/>
        </authorList>
    </citation>
    <scope>NUCLEOTIDE SEQUENCE</scope>
</reference>
<dbReference type="SUPFAM" id="SSF52283">
    <property type="entry name" value="Formate/glycerate dehydrogenase catalytic domain-like"/>
    <property type="match status" value="1"/>
</dbReference>
<evidence type="ECO:0000313" key="1">
    <source>
        <dbReference type="EMBL" id="SVD38645.1"/>
    </source>
</evidence>
<evidence type="ECO:0008006" key="2">
    <source>
        <dbReference type="Google" id="ProtNLM"/>
    </source>
</evidence>
<feature type="non-terminal residue" evidence="1">
    <location>
        <position position="148"/>
    </location>
</feature>
<dbReference type="AlphaFoldDB" id="A0A382UY17"/>
<sequence length="148" mass="16721">MNSKELFVVLGVPPTMRDLPGEEHLEKLSEAHPRVRVERTYDIDQFAESVKQADGAIVQANFRFPSEALKPDARLRWIQLAAAGADRAWTPELRAAEHVTITSSKNPMGSILAEHTVLLMLALARNLRGLMKSQADKFWPRQDYDIPF</sequence>
<organism evidence="1">
    <name type="scientific">marine metagenome</name>
    <dbReference type="NCBI Taxonomy" id="408172"/>
    <lineage>
        <taxon>unclassified sequences</taxon>
        <taxon>metagenomes</taxon>
        <taxon>ecological metagenomes</taxon>
    </lineage>
</organism>
<protein>
    <recommendedName>
        <fullName evidence="2">D-isomer specific 2-hydroxyacid dehydrogenase catalytic domain-containing protein</fullName>
    </recommendedName>
</protein>
<proteinExistence type="predicted"/>